<dbReference type="InterPro" id="IPR052936">
    <property type="entry name" value="Jasmonate_Hydroxylase-like"/>
</dbReference>
<evidence type="ECO:0000313" key="1">
    <source>
        <dbReference type="EMBL" id="GAA4070239.1"/>
    </source>
</evidence>
<sequence length="112" mass="13190">MELPYYAVIFTSKRTEIDENYSEMATKLVELAQFQEGFLGIESARNEIGITVSYWKTLEDIKNWKQNLDHLDAQKLGVSKWYENYTVRIALVEKEYSFEIATKNKFVANKHK</sequence>
<proteinExistence type="predicted"/>
<organism evidence="1 2">
    <name type="scientific">Flavobacterium cheonanense</name>
    <dbReference type="NCBI Taxonomy" id="706183"/>
    <lineage>
        <taxon>Bacteria</taxon>
        <taxon>Pseudomonadati</taxon>
        <taxon>Bacteroidota</taxon>
        <taxon>Flavobacteriia</taxon>
        <taxon>Flavobacteriales</taxon>
        <taxon>Flavobacteriaceae</taxon>
        <taxon>Flavobacterium</taxon>
    </lineage>
</organism>
<dbReference type="GO" id="GO:0004497">
    <property type="term" value="F:monooxygenase activity"/>
    <property type="evidence" value="ECO:0007669"/>
    <property type="project" value="UniProtKB-KW"/>
</dbReference>
<dbReference type="SUPFAM" id="SSF54909">
    <property type="entry name" value="Dimeric alpha+beta barrel"/>
    <property type="match status" value="1"/>
</dbReference>
<dbReference type="Proteomes" id="UP001500367">
    <property type="component" value="Unassembled WGS sequence"/>
</dbReference>
<name>A0ABP7VPI0_9FLAO</name>
<keyword evidence="1" id="KW-0560">Oxidoreductase</keyword>
<keyword evidence="1" id="KW-0503">Monooxygenase</keyword>
<accession>A0ABP7VPI0</accession>
<gene>
    <name evidence="1" type="ORF">GCM10022389_14240</name>
</gene>
<keyword evidence="2" id="KW-1185">Reference proteome</keyword>
<evidence type="ECO:0000313" key="2">
    <source>
        <dbReference type="Proteomes" id="UP001500367"/>
    </source>
</evidence>
<protein>
    <submittedName>
        <fullName evidence="1">Antibiotic biosynthesis monooxygenase</fullName>
    </submittedName>
</protein>
<dbReference type="PANTHER" id="PTHR37811:SF2">
    <property type="entry name" value="ABM DOMAIN-CONTAINING PROTEIN"/>
    <property type="match status" value="1"/>
</dbReference>
<dbReference type="InterPro" id="IPR011008">
    <property type="entry name" value="Dimeric_a/b-barrel"/>
</dbReference>
<reference evidence="2" key="1">
    <citation type="journal article" date="2019" name="Int. J. Syst. Evol. Microbiol.">
        <title>The Global Catalogue of Microorganisms (GCM) 10K type strain sequencing project: providing services to taxonomists for standard genome sequencing and annotation.</title>
        <authorList>
            <consortium name="The Broad Institute Genomics Platform"/>
            <consortium name="The Broad Institute Genome Sequencing Center for Infectious Disease"/>
            <person name="Wu L."/>
            <person name="Ma J."/>
        </authorList>
    </citation>
    <scope>NUCLEOTIDE SEQUENCE [LARGE SCALE GENOMIC DNA]</scope>
    <source>
        <strain evidence="2">JCM 17069</strain>
    </source>
</reference>
<dbReference type="Gene3D" id="3.30.70.100">
    <property type="match status" value="1"/>
</dbReference>
<dbReference type="EMBL" id="BAABCT010000003">
    <property type="protein sequence ID" value="GAA4070239.1"/>
    <property type="molecule type" value="Genomic_DNA"/>
</dbReference>
<comment type="caution">
    <text evidence="1">The sequence shown here is derived from an EMBL/GenBank/DDBJ whole genome shotgun (WGS) entry which is preliminary data.</text>
</comment>
<dbReference type="RefSeq" id="WP_344816049.1">
    <property type="nucleotide sequence ID" value="NZ_BAABCT010000003.1"/>
</dbReference>
<dbReference type="PANTHER" id="PTHR37811">
    <property type="entry name" value="BLL5343 PROTEIN"/>
    <property type="match status" value="1"/>
</dbReference>